<dbReference type="InterPro" id="IPR041682">
    <property type="entry name" value="AAA_14"/>
</dbReference>
<dbReference type="InterPro" id="IPR027417">
    <property type="entry name" value="P-loop_NTPase"/>
</dbReference>
<sequence length="396" mass="44854">MYLQRQLNTILKTAMQQFPAVLVTGPRQAGKTTLLQHETGEACAYVSFDDPVERSFAQNDPNGFLDRFNDQPVILDEIQYLPDLLPSLKLRIDRDRHRNGRWLLTGSQQFHLMKDIGESLAGRIAILDQLPFSLHELQTHQIHNNLESLCWNGCYPEPALAPGKRDLWLRAYLQTYIERDVRQLQNIKDLRAFEQFVALACARHSQEFNSAEFGREIGITLPTAKSWIGVLEASYLLYLLPPYFNNLGKRLTKSPKLYLLDPAIVTYLTRQPSGEAALSGAMGGALFEGLVVIEAVKAYTNAGRKPALWYWRSHDGLEVDLILQSKDKLVPIEIKLTTTPTANHLDSLKRFRTLAGTDLCEPGLLVCRVPQRQAMPYGINAIPWQEFAGWLNENIA</sequence>
<dbReference type="InterPro" id="IPR025420">
    <property type="entry name" value="DUF4143"/>
</dbReference>
<dbReference type="Proteomes" id="UP000190102">
    <property type="component" value="Unassembled WGS sequence"/>
</dbReference>
<dbReference type="SUPFAM" id="SSF52540">
    <property type="entry name" value="P-loop containing nucleoside triphosphate hydrolases"/>
    <property type="match status" value="1"/>
</dbReference>
<dbReference type="STRING" id="115783.SAMN02745119_02025"/>
<name>A0A1T4PLB7_9BACT</name>
<evidence type="ECO:0008006" key="5">
    <source>
        <dbReference type="Google" id="ProtNLM"/>
    </source>
</evidence>
<dbReference type="PANTHER" id="PTHR43566:SF2">
    <property type="entry name" value="DUF4143 DOMAIN-CONTAINING PROTEIN"/>
    <property type="match status" value="1"/>
</dbReference>
<dbReference type="PANTHER" id="PTHR43566">
    <property type="entry name" value="CONSERVED PROTEIN"/>
    <property type="match status" value="1"/>
</dbReference>
<keyword evidence="4" id="KW-1185">Reference proteome</keyword>
<dbReference type="RefSeq" id="WP_078790307.1">
    <property type="nucleotide sequence ID" value="NZ_FUWR01000010.1"/>
</dbReference>
<evidence type="ECO:0000313" key="3">
    <source>
        <dbReference type="EMBL" id="SJZ92374.1"/>
    </source>
</evidence>
<dbReference type="Pfam" id="PF13173">
    <property type="entry name" value="AAA_14"/>
    <property type="match status" value="1"/>
</dbReference>
<protein>
    <recommendedName>
        <fullName evidence="5">AAA+ ATPase domain-containing protein</fullName>
    </recommendedName>
</protein>
<feature type="domain" description="AAA" evidence="1">
    <location>
        <begin position="18"/>
        <end position="137"/>
    </location>
</feature>
<proteinExistence type="predicted"/>
<feature type="domain" description="DUF4143" evidence="2">
    <location>
        <begin position="178"/>
        <end position="336"/>
    </location>
</feature>
<dbReference type="OrthoDB" id="9783412at2"/>
<reference evidence="4" key="1">
    <citation type="submission" date="2017-02" db="EMBL/GenBank/DDBJ databases">
        <authorList>
            <person name="Varghese N."/>
            <person name="Submissions S."/>
        </authorList>
    </citation>
    <scope>NUCLEOTIDE SEQUENCE [LARGE SCALE GENOMIC DNA]</scope>
    <source>
        <strain evidence="4">ATCC BAA-34</strain>
    </source>
</reference>
<dbReference type="EMBL" id="FUWR01000010">
    <property type="protein sequence ID" value="SJZ92374.1"/>
    <property type="molecule type" value="Genomic_DNA"/>
</dbReference>
<organism evidence="3 4">
    <name type="scientific">Trichlorobacter thiogenes</name>
    <dbReference type="NCBI Taxonomy" id="115783"/>
    <lineage>
        <taxon>Bacteria</taxon>
        <taxon>Pseudomonadati</taxon>
        <taxon>Thermodesulfobacteriota</taxon>
        <taxon>Desulfuromonadia</taxon>
        <taxon>Geobacterales</taxon>
        <taxon>Geobacteraceae</taxon>
        <taxon>Trichlorobacter</taxon>
    </lineage>
</organism>
<evidence type="ECO:0000259" key="1">
    <source>
        <dbReference type="Pfam" id="PF13173"/>
    </source>
</evidence>
<evidence type="ECO:0000313" key="4">
    <source>
        <dbReference type="Proteomes" id="UP000190102"/>
    </source>
</evidence>
<dbReference type="AlphaFoldDB" id="A0A1T4PLB7"/>
<accession>A0A1T4PLB7</accession>
<evidence type="ECO:0000259" key="2">
    <source>
        <dbReference type="Pfam" id="PF13635"/>
    </source>
</evidence>
<gene>
    <name evidence="3" type="ORF">SAMN02745119_02025</name>
</gene>
<dbReference type="Pfam" id="PF13635">
    <property type="entry name" value="DUF4143"/>
    <property type="match status" value="1"/>
</dbReference>